<dbReference type="AlphaFoldDB" id="A0A0T5XBA5"/>
<dbReference type="InterPro" id="IPR002504">
    <property type="entry name" value="NADK"/>
</dbReference>
<dbReference type="STRING" id="592015.HMPREF1705_02705"/>
<evidence type="ECO:0000313" key="1">
    <source>
        <dbReference type="EMBL" id="KRT35476.1"/>
    </source>
</evidence>
<dbReference type="GO" id="GO:0051287">
    <property type="term" value="F:NAD binding"/>
    <property type="evidence" value="ECO:0007669"/>
    <property type="project" value="UniProtKB-ARBA"/>
</dbReference>
<dbReference type="Pfam" id="PF20143">
    <property type="entry name" value="NAD_kinase_C"/>
    <property type="match status" value="1"/>
</dbReference>
<dbReference type="GO" id="GO:0005524">
    <property type="term" value="F:ATP binding"/>
    <property type="evidence" value="ECO:0007669"/>
    <property type="project" value="UniProtKB-ARBA"/>
</dbReference>
<reference evidence="2" key="1">
    <citation type="submission" date="2012-09" db="EMBL/GenBank/DDBJ databases">
        <authorList>
            <person name="Weinstock G."/>
            <person name="Sodergren E."/>
            <person name="Clifton S."/>
            <person name="Fulton L."/>
            <person name="Fulton B."/>
            <person name="Courtney L."/>
            <person name="Fronick C."/>
            <person name="Harrison M."/>
            <person name="Strong C."/>
            <person name="Farmer C."/>
            <person name="Delehaunty K."/>
            <person name="Markovic C."/>
            <person name="Hall O."/>
            <person name="Minx P."/>
            <person name="Tomlinson C."/>
            <person name="Mitreva M."/>
            <person name="Nelson J."/>
            <person name="Hou S."/>
            <person name="Wollam A."/>
            <person name="Pepin K.H."/>
            <person name="Johnson M."/>
            <person name="Bhonagiri V."/>
            <person name="Nash W.E."/>
            <person name="Suruliraj S."/>
            <person name="Warren W."/>
            <person name="Chinwalla A."/>
            <person name="Mardis E.R."/>
            <person name="Wilson R.K."/>
        </authorList>
    </citation>
    <scope>NUCLEOTIDE SEQUENCE [LARGE SCALE GENOMIC DNA]</scope>
    <source>
        <strain evidence="2">OS1</strain>
    </source>
</reference>
<dbReference type="EMBL" id="ACJX03000001">
    <property type="protein sequence ID" value="KRT35476.1"/>
    <property type="molecule type" value="Genomic_DNA"/>
</dbReference>
<keyword evidence="1" id="KW-0418">Kinase</keyword>
<keyword evidence="1" id="KW-0808">Transferase</keyword>
<dbReference type="SUPFAM" id="SSF111331">
    <property type="entry name" value="NAD kinase/diacylglycerol kinase-like"/>
    <property type="match status" value="1"/>
</dbReference>
<accession>A0A0T5XBA5</accession>
<dbReference type="InterPro" id="IPR039065">
    <property type="entry name" value="AcoX-like"/>
</dbReference>
<dbReference type="PANTHER" id="PTHR40697">
    <property type="entry name" value="ACETOIN CATABOLISM PROTEIN X"/>
    <property type="match status" value="1"/>
</dbReference>
<dbReference type="Pfam" id="PF01513">
    <property type="entry name" value="NAD_kinase"/>
    <property type="match status" value="1"/>
</dbReference>
<protein>
    <submittedName>
        <fullName evidence="1">NAD(+)/NADH kinase</fullName>
    </submittedName>
</protein>
<proteinExistence type="predicted"/>
<organism evidence="1 2">
    <name type="scientific">Acetomicrobium hydrogeniformans ATCC BAA-1850</name>
    <dbReference type="NCBI Taxonomy" id="592015"/>
    <lineage>
        <taxon>Bacteria</taxon>
        <taxon>Thermotogati</taxon>
        <taxon>Synergistota</taxon>
        <taxon>Synergistia</taxon>
        <taxon>Synergistales</taxon>
        <taxon>Acetomicrobiaceae</taxon>
        <taxon>Acetomicrobium</taxon>
    </lineage>
</organism>
<sequence length="377" mass="40918">MIRHRLGLIVNPIAGMGGKLGLKGTDGQEVLRICREKGAIAEAPKKAVEALLRLAPLKSEIEIVTYPGEMGEIEAKDAGFNPTVIGKITPGETTSEDTRRAAKEIADYGVEILLFAGGDGTARDVYSAIKEKRQPVLGIPAGVKIHSGVFAINPRRAGELALLYLQGKTKDVKEAEVMDIDEEAFRKGRVSAALYGYLFIPHERTFVQSKKAGQAASDAMDLEGISYYILDHMEKHKDALYILGPGTTTRAIKEKLGEGYTLLGVDVAKGKRLVSFDADEEKLLEILSDAKEAFIVVTIIGGQGYIFGRGNQQISPKVIRKVGLDNLIVISTRNKVSALGHNPLLVDTGDEELDRALCGYIRVVTGYLEQRIMKVSA</sequence>
<dbReference type="InterPro" id="IPR011386">
    <property type="entry name" value="Put_ATP-NAD_kin"/>
</dbReference>
<keyword evidence="2" id="KW-1185">Reference proteome</keyword>
<dbReference type="GO" id="GO:0003951">
    <property type="term" value="F:NAD+ kinase activity"/>
    <property type="evidence" value="ECO:0007669"/>
    <property type="project" value="InterPro"/>
</dbReference>
<dbReference type="eggNOG" id="COG3199">
    <property type="taxonomic scope" value="Bacteria"/>
</dbReference>
<dbReference type="RefSeq" id="WP_057940751.1">
    <property type="nucleotide sequence ID" value="NZ_ACJX03000001.1"/>
</dbReference>
<dbReference type="PIRSF" id="PIRSF016907">
    <property type="entry name" value="Kin_ATP-NAD"/>
    <property type="match status" value="1"/>
</dbReference>
<comment type="caution">
    <text evidence="1">The sequence shown here is derived from an EMBL/GenBank/DDBJ whole genome shotgun (WGS) entry which is preliminary data.</text>
</comment>
<dbReference type="PANTHER" id="PTHR40697:SF2">
    <property type="entry name" value="ATP-NAD KINASE-RELATED"/>
    <property type="match status" value="1"/>
</dbReference>
<dbReference type="InterPro" id="IPR016064">
    <property type="entry name" value="NAD/diacylglycerol_kinase_sf"/>
</dbReference>
<name>A0A0T5XBA5_9BACT</name>
<dbReference type="Proteomes" id="UP000005273">
    <property type="component" value="Unassembled WGS sequence"/>
</dbReference>
<dbReference type="OrthoDB" id="5511344at2"/>
<dbReference type="InterPro" id="IPR017438">
    <property type="entry name" value="ATP-NAD_kinase_N"/>
</dbReference>
<dbReference type="GO" id="GO:0006741">
    <property type="term" value="P:NADP+ biosynthetic process"/>
    <property type="evidence" value="ECO:0007669"/>
    <property type="project" value="InterPro"/>
</dbReference>
<gene>
    <name evidence="1" type="ORF">HMPREF1705_02705</name>
</gene>
<evidence type="ECO:0000313" key="2">
    <source>
        <dbReference type="Proteomes" id="UP000005273"/>
    </source>
</evidence>
<dbReference type="Gene3D" id="3.40.50.10330">
    <property type="entry name" value="Probable inorganic polyphosphate/atp-NAD kinase, domain 1"/>
    <property type="match status" value="1"/>
</dbReference>